<evidence type="ECO:0000313" key="3">
    <source>
        <dbReference type="Proteomes" id="UP001458880"/>
    </source>
</evidence>
<keyword evidence="1" id="KW-0175">Coiled coil</keyword>
<feature type="coiled-coil region" evidence="1">
    <location>
        <begin position="6"/>
        <end position="73"/>
    </location>
</feature>
<protein>
    <submittedName>
        <fullName evidence="2">Uncharacterized protein</fullName>
    </submittedName>
</protein>
<evidence type="ECO:0000256" key="1">
    <source>
        <dbReference type="SAM" id="Coils"/>
    </source>
</evidence>
<dbReference type="AlphaFoldDB" id="A0AAW1LA31"/>
<proteinExistence type="predicted"/>
<name>A0AAW1LA31_POPJA</name>
<accession>A0AAW1LA31</accession>
<dbReference type="EMBL" id="JASPKY010000140">
    <property type="protein sequence ID" value="KAK9730962.1"/>
    <property type="molecule type" value="Genomic_DNA"/>
</dbReference>
<reference evidence="2 3" key="1">
    <citation type="journal article" date="2024" name="BMC Genomics">
        <title>De novo assembly and annotation of Popillia japonica's genome with initial clues to its potential as an invasive pest.</title>
        <authorList>
            <person name="Cucini C."/>
            <person name="Boschi S."/>
            <person name="Funari R."/>
            <person name="Cardaioli E."/>
            <person name="Iannotti N."/>
            <person name="Marturano G."/>
            <person name="Paoli F."/>
            <person name="Bruttini M."/>
            <person name="Carapelli A."/>
            <person name="Frati F."/>
            <person name="Nardi F."/>
        </authorList>
    </citation>
    <scope>NUCLEOTIDE SEQUENCE [LARGE SCALE GENOMIC DNA]</scope>
    <source>
        <strain evidence="2">DMR45628</strain>
    </source>
</reference>
<comment type="caution">
    <text evidence="2">The sequence shown here is derived from an EMBL/GenBank/DDBJ whole genome shotgun (WGS) entry which is preliminary data.</text>
</comment>
<organism evidence="2 3">
    <name type="scientific">Popillia japonica</name>
    <name type="common">Japanese beetle</name>
    <dbReference type="NCBI Taxonomy" id="7064"/>
    <lineage>
        <taxon>Eukaryota</taxon>
        <taxon>Metazoa</taxon>
        <taxon>Ecdysozoa</taxon>
        <taxon>Arthropoda</taxon>
        <taxon>Hexapoda</taxon>
        <taxon>Insecta</taxon>
        <taxon>Pterygota</taxon>
        <taxon>Neoptera</taxon>
        <taxon>Endopterygota</taxon>
        <taxon>Coleoptera</taxon>
        <taxon>Polyphaga</taxon>
        <taxon>Scarabaeiformia</taxon>
        <taxon>Scarabaeidae</taxon>
        <taxon>Rutelinae</taxon>
        <taxon>Popillia</taxon>
    </lineage>
</organism>
<sequence length="121" mass="14404">MTSSLKEDINNNHDQLMKNTNELYERVYAKREGEWIKEKKAWENEKKILTDRIKAWENEKKILTDRITILENKFLQQEKKERKNNIVIKGIEIGNTANTLGIIRDFITKELDVEANVDERT</sequence>
<gene>
    <name evidence="2" type="ORF">QE152_g14133</name>
</gene>
<evidence type="ECO:0000313" key="2">
    <source>
        <dbReference type="EMBL" id="KAK9730962.1"/>
    </source>
</evidence>
<keyword evidence="3" id="KW-1185">Reference proteome</keyword>
<dbReference type="Proteomes" id="UP001458880">
    <property type="component" value="Unassembled WGS sequence"/>
</dbReference>